<dbReference type="SMART" id="SM00387">
    <property type="entry name" value="HATPase_c"/>
    <property type="match status" value="1"/>
</dbReference>
<dbReference type="FunFam" id="1.10.287.130:FF:000001">
    <property type="entry name" value="Two-component sensor histidine kinase"/>
    <property type="match status" value="1"/>
</dbReference>
<dbReference type="PANTHER" id="PTHR45453">
    <property type="entry name" value="PHOSPHATE REGULON SENSOR PROTEIN PHOR"/>
    <property type="match status" value="1"/>
</dbReference>
<dbReference type="InterPro" id="IPR005467">
    <property type="entry name" value="His_kinase_dom"/>
</dbReference>
<comment type="function">
    <text evidence="17">Member of the two-component regulatory system PhoR/PhoB involved in the phosphate regulon genes expression. PhoR may function as a membrane-associated protein kinase that phosphorylates PhoB in response to environmental signals.</text>
</comment>
<dbReference type="InterPro" id="IPR003594">
    <property type="entry name" value="HATPase_dom"/>
</dbReference>
<keyword evidence="8" id="KW-0592">Phosphate transport</keyword>
<dbReference type="GO" id="GO:0005886">
    <property type="term" value="C:plasma membrane"/>
    <property type="evidence" value="ECO:0007669"/>
    <property type="project" value="UniProtKB-SubCell"/>
</dbReference>
<dbReference type="PRINTS" id="PR00344">
    <property type="entry name" value="BCTRLSENSOR"/>
</dbReference>
<evidence type="ECO:0000256" key="14">
    <source>
        <dbReference type="ARBA" id="ARBA00022989"/>
    </source>
</evidence>
<dbReference type="InterPro" id="IPR036097">
    <property type="entry name" value="HisK_dim/P_sf"/>
</dbReference>
<keyword evidence="7" id="KW-0597">Phosphoprotein</keyword>
<dbReference type="InterPro" id="IPR003661">
    <property type="entry name" value="HisK_dim/P_dom"/>
</dbReference>
<dbReference type="NCBIfam" id="NF008235">
    <property type="entry name" value="PRK11006.1"/>
    <property type="match status" value="1"/>
</dbReference>
<dbReference type="InterPro" id="IPR021766">
    <property type="entry name" value="PhoR_N"/>
</dbReference>
<proteinExistence type="predicted"/>
<dbReference type="Pfam" id="PF11808">
    <property type="entry name" value="PhoR"/>
    <property type="match status" value="1"/>
</dbReference>
<feature type="transmembrane region" description="Helical" evidence="18">
    <location>
        <begin position="9"/>
        <end position="26"/>
    </location>
</feature>
<dbReference type="SUPFAM" id="SSF55874">
    <property type="entry name" value="ATPase domain of HSP90 chaperone/DNA topoisomerase II/histidine kinase"/>
    <property type="match status" value="1"/>
</dbReference>
<name>A0A3B1BCD7_9ZZZZ</name>
<evidence type="ECO:0000256" key="13">
    <source>
        <dbReference type="ARBA" id="ARBA00022840"/>
    </source>
</evidence>
<dbReference type="PANTHER" id="PTHR45453:SF1">
    <property type="entry name" value="PHOSPHATE REGULON SENSOR PROTEIN PHOR"/>
    <property type="match status" value="1"/>
</dbReference>
<dbReference type="Pfam" id="PF02518">
    <property type="entry name" value="HATPase_c"/>
    <property type="match status" value="1"/>
</dbReference>
<dbReference type="SMART" id="SM00388">
    <property type="entry name" value="HisKA"/>
    <property type="match status" value="1"/>
</dbReference>
<keyword evidence="9 20" id="KW-0808">Transferase</keyword>
<keyword evidence="16 18" id="KW-0472">Membrane</keyword>
<dbReference type="EMBL" id="UOFV01000440">
    <property type="protein sequence ID" value="VAX03985.1"/>
    <property type="molecule type" value="Genomic_DNA"/>
</dbReference>
<keyword evidence="6" id="KW-1003">Cell membrane</keyword>
<dbReference type="Pfam" id="PF13426">
    <property type="entry name" value="PAS_9"/>
    <property type="match status" value="1"/>
</dbReference>
<dbReference type="CDD" id="cd00082">
    <property type="entry name" value="HisKA"/>
    <property type="match status" value="1"/>
</dbReference>
<reference evidence="20" key="1">
    <citation type="submission" date="2018-06" db="EMBL/GenBank/DDBJ databases">
        <authorList>
            <person name="Zhirakovskaya E."/>
        </authorList>
    </citation>
    <scope>NUCLEOTIDE SEQUENCE</scope>
</reference>
<evidence type="ECO:0000256" key="12">
    <source>
        <dbReference type="ARBA" id="ARBA00022777"/>
    </source>
</evidence>
<keyword evidence="14 18" id="KW-1133">Transmembrane helix</keyword>
<dbReference type="InterPro" id="IPR035965">
    <property type="entry name" value="PAS-like_dom_sf"/>
</dbReference>
<dbReference type="Gene3D" id="3.30.450.20">
    <property type="entry name" value="PAS domain"/>
    <property type="match status" value="1"/>
</dbReference>
<evidence type="ECO:0000256" key="4">
    <source>
        <dbReference type="ARBA" id="ARBA00019665"/>
    </source>
</evidence>
<evidence type="ECO:0000256" key="5">
    <source>
        <dbReference type="ARBA" id="ARBA00022448"/>
    </source>
</evidence>
<dbReference type="PROSITE" id="PS50109">
    <property type="entry name" value="HIS_KIN"/>
    <property type="match status" value="1"/>
</dbReference>
<keyword evidence="12" id="KW-0418">Kinase</keyword>
<evidence type="ECO:0000256" key="18">
    <source>
        <dbReference type="SAM" id="Phobius"/>
    </source>
</evidence>
<dbReference type="CDD" id="cd00130">
    <property type="entry name" value="PAS"/>
    <property type="match status" value="1"/>
</dbReference>
<dbReference type="InterPro" id="IPR000014">
    <property type="entry name" value="PAS"/>
</dbReference>
<dbReference type="InterPro" id="IPR036890">
    <property type="entry name" value="HATPase_C_sf"/>
</dbReference>
<protein>
    <recommendedName>
        <fullName evidence="4">Phosphate regulon sensor protein PhoR</fullName>
        <ecNumber evidence="3">2.7.13.3</ecNumber>
    </recommendedName>
</protein>
<dbReference type="GO" id="GO:0000155">
    <property type="term" value="F:phosphorelay sensor kinase activity"/>
    <property type="evidence" value="ECO:0007669"/>
    <property type="project" value="InterPro"/>
</dbReference>
<dbReference type="SUPFAM" id="SSF47384">
    <property type="entry name" value="Homodimeric domain of signal transducing histidine kinase"/>
    <property type="match status" value="1"/>
</dbReference>
<evidence type="ECO:0000256" key="15">
    <source>
        <dbReference type="ARBA" id="ARBA00023012"/>
    </source>
</evidence>
<dbReference type="NCBIfam" id="TIGR02966">
    <property type="entry name" value="phoR_proteo"/>
    <property type="match status" value="1"/>
</dbReference>
<evidence type="ECO:0000256" key="17">
    <source>
        <dbReference type="ARBA" id="ARBA00025207"/>
    </source>
</evidence>
<dbReference type="GO" id="GO:0005524">
    <property type="term" value="F:ATP binding"/>
    <property type="evidence" value="ECO:0007669"/>
    <property type="project" value="UniProtKB-KW"/>
</dbReference>
<keyword evidence="5" id="KW-0813">Transport</keyword>
<evidence type="ECO:0000256" key="8">
    <source>
        <dbReference type="ARBA" id="ARBA00022592"/>
    </source>
</evidence>
<evidence type="ECO:0000256" key="3">
    <source>
        <dbReference type="ARBA" id="ARBA00012438"/>
    </source>
</evidence>
<evidence type="ECO:0000259" key="19">
    <source>
        <dbReference type="PROSITE" id="PS50109"/>
    </source>
</evidence>
<dbReference type="GO" id="GO:0004721">
    <property type="term" value="F:phosphoprotein phosphatase activity"/>
    <property type="evidence" value="ECO:0007669"/>
    <property type="project" value="InterPro"/>
</dbReference>
<dbReference type="GO" id="GO:0016036">
    <property type="term" value="P:cellular response to phosphate starvation"/>
    <property type="evidence" value="ECO:0007669"/>
    <property type="project" value="TreeGrafter"/>
</dbReference>
<keyword evidence="11" id="KW-0547">Nucleotide-binding</keyword>
<keyword evidence="15" id="KW-0902">Two-component regulatory system</keyword>
<dbReference type="SMART" id="SM00091">
    <property type="entry name" value="PAS"/>
    <property type="match status" value="1"/>
</dbReference>
<evidence type="ECO:0000256" key="6">
    <source>
        <dbReference type="ARBA" id="ARBA00022475"/>
    </source>
</evidence>
<dbReference type="InterPro" id="IPR004358">
    <property type="entry name" value="Sig_transdc_His_kin-like_C"/>
</dbReference>
<evidence type="ECO:0000313" key="20">
    <source>
        <dbReference type="EMBL" id="VAX03985.1"/>
    </source>
</evidence>
<sequence>MSNPWLRELWRMVALFGGALFVGWLLGVPHGMLTLALAGYLGWHLYNLHRLERWYRRRKKTEPPTASGIWGEVFEHIYQWQRSDRQRKKKLATILSRFKESTAAMPDATIILTEDDYIEWFNKAAKRYLGLQSKQDIGQRIDNLIRHSRFSEFLARGDFSEPLEMVSPLDEQRYFAFRVVPYGNQHKLLVVRDISRIKRLERMRSDFVANVSHELRTPLTVVSGYLENMAADDSEQSNQWSKCLHQMQGQTQRMTRLVEDLLMLSRLENEDKTAVRDPVAVSALLTSLVEDARVLSGENQHRISLESDDNLWLRGSEKELTSAFSNLLFNAVQYTPDKGHITVRWYRDGDNACFEVQDDGIGIAIQHVHRLTERFYRVDAGRSREHGGTGLGLAIVKHVLDRHEAWLGIESQPGKGSVFRCTFAPKMLMHRDASTENR</sequence>
<accession>A0A3B1BCD7</accession>
<evidence type="ECO:0000256" key="11">
    <source>
        <dbReference type="ARBA" id="ARBA00022741"/>
    </source>
</evidence>
<dbReference type="EC" id="2.7.13.3" evidence="3"/>
<comment type="subcellular location">
    <subcellularLocation>
        <location evidence="2">Cell membrane</location>
    </subcellularLocation>
</comment>
<dbReference type="InterPro" id="IPR014310">
    <property type="entry name" value="Sig_transdc_His_kinase_PhoR"/>
</dbReference>
<gene>
    <name evidence="20" type="ORF">MNBD_GAMMA19-752</name>
</gene>
<keyword evidence="10 18" id="KW-0812">Transmembrane</keyword>
<dbReference type="Gene3D" id="1.10.287.130">
    <property type="match status" value="1"/>
</dbReference>
<feature type="domain" description="Histidine kinase" evidence="19">
    <location>
        <begin position="210"/>
        <end position="427"/>
    </location>
</feature>
<evidence type="ECO:0000256" key="7">
    <source>
        <dbReference type="ARBA" id="ARBA00022553"/>
    </source>
</evidence>
<evidence type="ECO:0000256" key="1">
    <source>
        <dbReference type="ARBA" id="ARBA00000085"/>
    </source>
</evidence>
<dbReference type="GO" id="GO:0006817">
    <property type="term" value="P:phosphate ion transport"/>
    <property type="evidence" value="ECO:0007669"/>
    <property type="project" value="UniProtKB-KW"/>
</dbReference>
<keyword evidence="13" id="KW-0067">ATP-binding</keyword>
<evidence type="ECO:0000256" key="2">
    <source>
        <dbReference type="ARBA" id="ARBA00004236"/>
    </source>
</evidence>
<dbReference type="Pfam" id="PF00512">
    <property type="entry name" value="HisKA"/>
    <property type="match status" value="1"/>
</dbReference>
<evidence type="ECO:0000256" key="9">
    <source>
        <dbReference type="ARBA" id="ARBA00022679"/>
    </source>
</evidence>
<evidence type="ECO:0000256" key="16">
    <source>
        <dbReference type="ARBA" id="ARBA00023136"/>
    </source>
</evidence>
<comment type="catalytic activity">
    <reaction evidence="1">
        <text>ATP + protein L-histidine = ADP + protein N-phospho-L-histidine.</text>
        <dbReference type="EC" id="2.7.13.3"/>
    </reaction>
</comment>
<dbReference type="InterPro" id="IPR050351">
    <property type="entry name" value="BphY/WalK/GraS-like"/>
</dbReference>
<organism evidence="20">
    <name type="scientific">hydrothermal vent metagenome</name>
    <dbReference type="NCBI Taxonomy" id="652676"/>
    <lineage>
        <taxon>unclassified sequences</taxon>
        <taxon>metagenomes</taxon>
        <taxon>ecological metagenomes</taxon>
    </lineage>
</organism>
<dbReference type="FunFam" id="3.30.565.10:FF:000032">
    <property type="entry name" value="Phosphate regulon sensor histidine kinase PhoR"/>
    <property type="match status" value="1"/>
</dbReference>
<dbReference type="Gene3D" id="3.30.565.10">
    <property type="entry name" value="Histidine kinase-like ATPase, C-terminal domain"/>
    <property type="match status" value="1"/>
</dbReference>
<evidence type="ECO:0000256" key="10">
    <source>
        <dbReference type="ARBA" id="ARBA00022692"/>
    </source>
</evidence>
<dbReference type="SUPFAM" id="SSF55785">
    <property type="entry name" value="PYP-like sensor domain (PAS domain)"/>
    <property type="match status" value="1"/>
</dbReference>
<dbReference type="AlphaFoldDB" id="A0A3B1BCD7"/>